<dbReference type="SMART" id="SM00025">
    <property type="entry name" value="Pumilio"/>
    <property type="match status" value="8"/>
</dbReference>
<evidence type="ECO:0000313" key="10">
    <source>
        <dbReference type="Proteomes" id="UP001316803"/>
    </source>
</evidence>
<feature type="region of interest" description="Disordered" evidence="7">
    <location>
        <begin position="367"/>
        <end position="402"/>
    </location>
</feature>
<evidence type="ECO:0000256" key="7">
    <source>
        <dbReference type="SAM" id="MobiDB-lite"/>
    </source>
</evidence>
<protein>
    <recommendedName>
        <fullName evidence="8">PUM-HD domain-containing protein</fullName>
    </recommendedName>
</protein>
<dbReference type="Proteomes" id="UP001316803">
    <property type="component" value="Unassembled WGS sequence"/>
</dbReference>
<dbReference type="InterPro" id="IPR001313">
    <property type="entry name" value="Pumilio_RNA-bd_rpt"/>
</dbReference>
<dbReference type="Pfam" id="PF00806">
    <property type="entry name" value="PUF"/>
    <property type="match status" value="8"/>
</dbReference>
<feature type="compositionally biased region" description="Polar residues" evidence="7">
    <location>
        <begin position="197"/>
        <end position="213"/>
    </location>
</feature>
<dbReference type="CDD" id="cd07920">
    <property type="entry name" value="Pumilio"/>
    <property type="match status" value="1"/>
</dbReference>
<keyword evidence="10" id="KW-1185">Reference proteome</keyword>
<evidence type="ECO:0000256" key="1">
    <source>
        <dbReference type="ARBA" id="ARBA00022517"/>
    </source>
</evidence>
<dbReference type="PROSITE" id="PS50302">
    <property type="entry name" value="PUM"/>
    <property type="match status" value="7"/>
</dbReference>
<reference evidence="9 10" key="1">
    <citation type="submission" date="2022-12" db="EMBL/GenBank/DDBJ databases">
        <title>Genomic features and morphological characterization of a novel Knufia sp. strain isolated from spacecraft assembly facility.</title>
        <authorList>
            <person name="Teixeira M."/>
            <person name="Chander A.M."/>
            <person name="Stajich J.E."/>
            <person name="Venkateswaran K."/>
        </authorList>
    </citation>
    <scope>NUCLEOTIDE SEQUENCE [LARGE SCALE GENOMIC DNA]</scope>
    <source>
        <strain evidence="9 10">FJI-L2-BK-P2</strain>
    </source>
</reference>
<dbReference type="GO" id="GO:0010608">
    <property type="term" value="P:post-transcriptional regulation of gene expression"/>
    <property type="evidence" value="ECO:0007669"/>
    <property type="project" value="TreeGrafter"/>
</dbReference>
<feature type="region of interest" description="Disordered" evidence="7">
    <location>
        <begin position="138"/>
        <end position="226"/>
    </location>
</feature>
<keyword evidence="3" id="KW-0677">Repeat</keyword>
<gene>
    <name evidence="9" type="ORF">OHC33_007780</name>
</gene>
<keyword evidence="6" id="KW-0175">Coiled coil</keyword>
<comment type="caution">
    <text evidence="9">The sequence shown here is derived from an EMBL/GenBank/DDBJ whole genome shotgun (WGS) entry which is preliminary data.</text>
</comment>
<evidence type="ECO:0000256" key="5">
    <source>
        <dbReference type="PROSITE-ProRule" id="PRU00317"/>
    </source>
</evidence>
<feature type="repeat" description="Pumilio" evidence="5">
    <location>
        <begin position="633"/>
        <end position="669"/>
    </location>
</feature>
<dbReference type="GO" id="GO:0006364">
    <property type="term" value="P:rRNA processing"/>
    <property type="evidence" value="ECO:0007669"/>
    <property type="project" value="UniProtKB-KW"/>
</dbReference>
<dbReference type="AlphaFoldDB" id="A0AAN8EHN7"/>
<keyword evidence="1" id="KW-0690">Ribosome biogenesis</keyword>
<evidence type="ECO:0000256" key="6">
    <source>
        <dbReference type="SAM" id="Coils"/>
    </source>
</evidence>
<keyword evidence="2" id="KW-0698">rRNA processing</keyword>
<evidence type="ECO:0000256" key="4">
    <source>
        <dbReference type="ARBA" id="ARBA00024893"/>
    </source>
</evidence>
<sequence length="957" mass="105225">MAFSNALNGRMEELRFPNMRPTENDSPFSATLSSKRDSNPFYSGMGPSASDVRGSLQRRFTTDSSKLSLGRASFGQQYSSLASGSQNEQKQIFEDIQIARRKAQEQLALLDEKERKLQMNGGNNNDVDRFSNGFQRMSLNGPVSEPTTPPDYSEDVFSNRYSRSSRVSMSNVTSPPGLSKRTSAASSKIMSPPGNRMSASGLYSTHRQSTKSMPGSRRGSDEEEDYLEQLPNNRSAAALNRFSMPVNGSRHSQTATIRRNAAAAMNDQGIIYDDEAIHNTYSALTGGVDEPFPTLSRDGTRLSANFAAAEIANSSVPEESEYIYGSRPRPGHASMPHTDSSMYRPVLSGFGSPPENTDLSQKIQRHSTGVTYDDSTPTTSTTSSATRPNVLQTSFSSNDVPTMKKGFGMDTMNTSQAESQFHAHNVSLGRIPLGAIANRQSREVGRMSMTNGSAKPDESNFGNFGSSGLQANAAPFGPGYTTDLTSPGLTSPIDNYSQPMYQFNMANYNVNNINSPPQSVNGGQGGFPVVGMTQSYSRQDARTGRRGQQDMAKLDNVPFENCQGHLYSMSKDQHGCRYMQRKLEDGDPAHVSAIFAETCPHIIELMTDPFGNYLCQKLFEHCNDDQRSALIETAAPALPAVALNQHGTRALQKMIEHLRTDAQVNMIIQSLGHKVVDLVQDLNGNHVIQKCLQVLGAERCQFIYDSVGQACVIVGTHRHGCCVLQRCIDHAQGYQRADLVAQITRCAFDLVQDAYGNYVVQYILDLDEVTYTRPLCQSFRGKVVALSKQKFSSNVIEKCLRVSDMDTKVAMIREMLVGNELERMLRDSFANYVVQTALDYSDNRHKQQMVDMITPILPAIKQTPHGRRIASKMQSMKMQPTAPAIDNGFQGGRSNNRRQIQINGGGFVYGGRGYPTQQYAAEEYGTGQANTMHPLGFSNQGNFAPNYNPGVGMGNYI</sequence>
<organism evidence="9 10">
    <name type="scientific">Knufia fluminis</name>
    <dbReference type="NCBI Taxonomy" id="191047"/>
    <lineage>
        <taxon>Eukaryota</taxon>
        <taxon>Fungi</taxon>
        <taxon>Dikarya</taxon>
        <taxon>Ascomycota</taxon>
        <taxon>Pezizomycotina</taxon>
        <taxon>Eurotiomycetes</taxon>
        <taxon>Chaetothyriomycetidae</taxon>
        <taxon>Chaetothyriales</taxon>
        <taxon>Trichomeriaceae</taxon>
        <taxon>Knufia</taxon>
    </lineage>
</organism>
<dbReference type="PANTHER" id="PTHR12537:SF13">
    <property type="entry name" value="PUMILIO HOMOLOGY DOMAIN FAMILY MEMBER 4"/>
    <property type="match status" value="1"/>
</dbReference>
<feature type="domain" description="PUM-HD" evidence="8">
    <location>
        <begin position="533"/>
        <end position="877"/>
    </location>
</feature>
<name>A0AAN8EHN7_9EURO</name>
<dbReference type="EMBL" id="JAKLMC020000022">
    <property type="protein sequence ID" value="KAK5951027.1"/>
    <property type="molecule type" value="Genomic_DNA"/>
</dbReference>
<evidence type="ECO:0000313" key="9">
    <source>
        <dbReference type="EMBL" id="KAK5951027.1"/>
    </source>
</evidence>
<feature type="repeat" description="Pumilio" evidence="5">
    <location>
        <begin position="814"/>
        <end position="851"/>
    </location>
</feature>
<comment type="function">
    <text evidence="4">RNA-binding nucleolar protein required for pre-rRNA processing. Involved in production of 18S rRNA and assembly of small ribosomal subunit.</text>
</comment>
<feature type="compositionally biased region" description="Low complexity" evidence="7">
    <location>
        <begin position="375"/>
        <end position="386"/>
    </location>
</feature>
<dbReference type="InterPro" id="IPR033712">
    <property type="entry name" value="Pumilio_RNA-bd"/>
</dbReference>
<dbReference type="Gene3D" id="1.25.10.10">
    <property type="entry name" value="Leucine-rich Repeat Variant"/>
    <property type="match status" value="1"/>
</dbReference>
<feature type="compositionally biased region" description="Polar residues" evidence="7">
    <location>
        <begin position="24"/>
        <end position="33"/>
    </location>
</feature>
<feature type="region of interest" description="Disordered" evidence="7">
    <location>
        <begin position="1"/>
        <end position="66"/>
    </location>
</feature>
<proteinExistence type="predicted"/>
<dbReference type="SUPFAM" id="SSF48371">
    <property type="entry name" value="ARM repeat"/>
    <property type="match status" value="1"/>
</dbReference>
<feature type="repeat" description="Pumilio" evidence="5">
    <location>
        <begin position="597"/>
        <end position="632"/>
    </location>
</feature>
<dbReference type="InterPro" id="IPR011989">
    <property type="entry name" value="ARM-like"/>
</dbReference>
<dbReference type="GO" id="GO:0003729">
    <property type="term" value="F:mRNA binding"/>
    <property type="evidence" value="ECO:0007669"/>
    <property type="project" value="TreeGrafter"/>
</dbReference>
<evidence type="ECO:0000259" key="8">
    <source>
        <dbReference type="PROSITE" id="PS50303"/>
    </source>
</evidence>
<dbReference type="InterPro" id="IPR016024">
    <property type="entry name" value="ARM-type_fold"/>
</dbReference>
<dbReference type="InterPro" id="IPR033133">
    <property type="entry name" value="PUM-HD"/>
</dbReference>
<evidence type="ECO:0000256" key="3">
    <source>
        <dbReference type="ARBA" id="ARBA00022737"/>
    </source>
</evidence>
<feature type="compositionally biased region" description="Polar residues" evidence="7">
    <location>
        <begin position="387"/>
        <end position="400"/>
    </location>
</feature>
<dbReference type="PANTHER" id="PTHR12537">
    <property type="entry name" value="RNA BINDING PROTEIN PUMILIO-RELATED"/>
    <property type="match status" value="1"/>
</dbReference>
<dbReference type="FunFam" id="1.25.10.10:FF:000237">
    <property type="entry name" value="Pumilio homolog 9"/>
    <property type="match status" value="1"/>
</dbReference>
<feature type="coiled-coil region" evidence="6">
    <location>
        <begin position="93"/>
        <end position="120"/>
    </location>
</feature>
<dbReference type="PROSITE" id="PS50303">
    <property type="entry name" value="PUM_HD"/>
    <property type="match status" value="1"/>
</dbReference>
<feature type="repeat" description="Pumilio" evidence="5">
    <location>
        <begin position="778"/>
        <end position="813"/>
    </location>
</feature>
<feature type="repeat" description="Pumilio" evidence="5">
    <location>
        <begin position="742"/>
        <end position="777"/>
    </location>
</feature>
<evidence type="ECO:0000256" key="2">
    <source>
        <dbReference type="ARBA" id="ARBA00022552"/>
    </source>
</evidence>
<accession>A0AAN8EHN7</accession>
<dbReference type="GO" id="GO:0005737">
    <property type="term" value="C:cytoplasm"/>
    <property type="evidence" value="ECO:0007669"/>
    <property type="project" value="TreeGrafter"/>
</dbReference>
<feature type="repeat" description="Pumilio" evidence="5">
    <location>
        <begin position="670"/>
        <end position="705"/>
    </location>
</feature>
<feature type="repeat" description="Pumilio" evidence="5">
    <location>
        <begin position="561"/>
        <end position="596"/>
    </location>
</feature>
<feature type="compositionally biased region" description="Polar residues" evidence="7">
    <location>
        <begin position="159"/>
        <end position="189"/>
    </location>
</feature>